<evidence type="ECO:0000313" key="3">
    <source>
        <dbReference type="EMBL" id="SHW98623.1"/>
    </source>
</evidence>
<evidence type="ECO:0000256" key="1">
    <source>
        <dbReference type="SAM" id="Phobius"/>
    </source>
</evidence>
<reference evidence="3 4" key="1">
    <citation type="submission" date="2016-11" db="EMBL/GenBank/DDBJ databases">
        <authorList>
            <consortium name="Pathogen Informatics"/>
        </authorList>
    </citation>
    <scope>NUCLEOTIDE SEQUENCE [LARGE SCALE GENOMIC DNA]</scope>
    <source>
        <strain evidence="3 4">968</strain>
    </source>
</reference>
<feature type="domain" description="Mce/MlaD" evidence="2">
    <location>
        <begin position="55"/>
        <end position="128"/>
    </location>
</feature>
<accession>A0A9Q7WHR6</accession>
<organism evidence="3 4">
    <name type="scientific">Mycobacteroides abscessus subsp. bolletii</name>
    <dbReference type="NCBI Taxonomy" id="319705"/>
    <lineage>
        <taxon>Bacteria</taxon>
        <taxon>Bacillati</taxon>
        <taxon>Actinomycetota</taxon>
        <taxon>Actinomycetes</taxon>
        <taxon>Mycobacteriales</taxon>
        <taxon>Mycobacteriaceae</taxon>
        <taxon>Mycobacteroides</taxon>
        <taxon>Mycobacteroides abscessus</taxon>
    </lineage>
</organism>
<dbReference type="Pfam" id="PF02470">
    <property type="entry name" value="MlaD"/>
    <property type="match status" value="1"/>
</dbReference>
<keyword evidence="1" id="KW-0812">Transmembrane</keyword>
<keyword evidence="1" id="KW-1133">Transmembrane helix</keyword>
<gene>
    <name evidence="3" type="ORF">SAMEA2275694_01141</name>
</gene>
<dbReference type="InterPro" id="IPR003399">
    <property type="entry name" value="Mce/MlaD"/>
</dbReference>
<name>A0A9Q7WHR6_9MYCO</name>
<dbReference type="InterPro" id="IPR052336">
    <property type="entry name" value="MlaD_Phospholipid_Transporter"/>
</dbReference>
<dbReference type="PANTHER" id="PTHR33371">
    <property type="entry name" value="INTERMEMBRANE PHOSPHOLIPID TRANSPORT SYSTEM BINDING PROTEIN MLAD-RELATED"/>
    <property type="match status" value="1"/>
</dbReference>
<keyword evidence="1" id="KW-0472">Membrane</keyword>
<protein>
    <submittedName>
        <fullName evidence="3">Mce family protein</fullName>
    </submittedName>
</protein>
<dbReference type="Proteomes" id="UP000185183">
    <property type="component" value="Unassembled WGS sequence"/>
</dbReference>
<evidence type="ECO:0000313" key="4">
    <source>
        <dbReference type="Proteomes" id="UP000185183"/>
    </source>
</evidence>
<dbReference type="EMBL" id="FSFA01000001">
    <property type="protein sequence ID" value="SHW98623.1"/>
    <property type="molecule type" value="Genomic_DNA"/>
</dbReference>
<dbReference type="AlphaFoldDB" id="A0A9Q7WHR6"/>
<dbReference type="PANTHER" id="PTHR33371:SF18">
    <property type="entry name" value="MCE-FAMILY PROTEIN MCE3C"/>
    <property type="match status" value="1"/>
</dbReference>
<proteinExistence type="predicted"/>
<sequence>MQSVRSWIRRVARQMPQTPEQARVRQLRVGMVVYVVAALVAGAVAYVYLQPPGHRRVTFLIADAASVKPGTEVRVAGVPAGQVDSVRLEQDAVRVELSVDSGIRLGDQSTVDIRMLTAVGGYYVNLTSRGSDPLGEKTIPAARARAPYSLPDLMADAAEKVSQINGAQLGANLDRLAGALDANPGALGTIIDSVKAMAEVVNHQQDQLRTMLDASRELLHTTLSNKSMIAALVRDASILIAILDNNKQGLAGVGVGIGQLIDELVVATDFYQSHRDWLIDSLQRVNNALNVINTDIPRVIWNLGNFVNNLKNAVSPGGLRLLPELPTLATDMCVPIPGRAC</sequence>
<feature type="transmembrane region" description="Helical" evidence="1">
    <location>
        <begin position="31"/>
        <end position="49"/>
    </location>
</feature>
<comment type="caution">
    <text evidence="3">The sequence shown here is derived from an EMBL/GenBank/DDBJ whole genome shotgun (WGS) entry which is preliminary data.</text>
</comment>
<evidence type="ECO:0000259" key="2">
    <source>
        <dbReference type="Pfam" id="PF02470"/>
    </source>
</evidence>
<dbReference type="GO" id="GO:0005576">
    <property type="term" value="C:extracellular region"/>
    <property type="evidence" value="ECO:0007669"/>
    <property type="project" value="TreeGrafter"/>
</dbReference>